<dbReference type="InterPro" id="IPR012902">
    <property type="entry name" value="N_methyl_site"/>
</dbReference>
<feature type="transmembrane region" description="Helical" evidence="3">
    <location>
        <begin position="21"/>
        <end position="43"/>
    </location>
</feature>
<evidence type="ECO:0000313" key="5">
    <source>
        <dbReference type="Proteomes" id="UP000618460"/>
    </source>
</evidence>
<dbReference type="OrthoDB" id="1953969at2"/>
<keyword evidence="2" id="KW-0178">Competence</keyword>
<keyword evidence="5" id="KW-1185">Reference proteome</keyword>
<accession>A0A917WTX8</accession>
<gene>
    <name evidence="4" type="ORF">GCM10011351_17740</name>
</gene>
<sequence>MRKLKEIKKLKNEAGFTLIEVLSVLVILGVIAAIAVPSVYGIIENSKREVCYVNQAEIERMYEDYLVLEELEHSDQRFTNYLRDNHLNESNDHGEYSYIDGKVHCSIHSDNELPEVEVPDIPEVPEDNEGGSVPFL</sequence>
<evidence type="ECO:0008006" key="6">
    <source>
        <dbReference type="Google" id="ProtNLM"/>
    </source>
</evidence>
<dbReference type="SUPFAM" id="SSF54523">
    <property type="entry name" value="Pili subunits"/>
    <property type="match status" value="1"/>
</dbReference>
<dbReference type="Proteomes" id="UP000618460">
    <property type="component" value="Unassembled WGS sequence"/>
</dbReference>
<comment type="caution">
    <text evidence="4">The sequence shown here is derived from an EMBL/GenBank/DDBJ whole genome shotgun (WGS) entry which is preliminary data.</text>
</comment>
<dbReference type="InterPro" id="IPR045584">
    <property type="entry name" value="Pilin-like"/>
</dbReference>
<dbReference type="RefSeq" id="WP_117155006.1">
    <property type="nucleotide sequence ID" value="NZ_BMLG01000008.1"/>
</dbReference>
<keyword evidence="3" id="KW-0812">Transmembrane</keyword>
<dbReference type="Gene3D" id="3.30.700.10">
    <property type="entry name" value="Glycoprotein, Type 4 Pilin"/>
    <property type="match status" value="1"/>
</dbReference>
<name>A0A917WTX8_9BACI</name>
<dbReference type="PROSITE" id="PS00409">
    <property type="entry name" value="PROKAR_NTER_METHYL"/>
    <property type="match status" value="1"/>
</dbReference>
<evidence type="ECO:0000256" key="2">
    <source>
        <dbReference type="ARBA" id="ARBA00023287"/>
    </source>
</evidence>
<dbReference type="NCBIfam" id="TIGR02532">
    <property type="entry name" value="IV_pilin_GFxxxE"/>
    <property type="match status" value="1"/>
</dbReference>
<dbReference type="Pfam" id="PF07963">
    <property type="entry name" value="N_methyl"/>
    <property type="match status" value="1"/>
</dbReference>
<dbReference type="GO" id="GO:0009986">
    <property type="term" value="C:cell surface"/>
    <property type="evidence" value="ECO:0007669"/>
    <property type="project" value="UniProtKB-SubCell"/>
</dbReference>
<dbReference type="AlphaFoldDB" id="A0A917WTX8"/>
<evidence type="ECO:0000313" key="4">
    <source>
        <dbReference type="EMBL" id="GGM32017.1"/>
    </source>
</evidence>
<comment type="subcellular location">
    <subcellularLocation>
        <location evidence="1">Cell surface</location>
    </subcellularLocation>
</comment>
<keyword evidence="3" id="KW-0472">Membrane</keyword>
<organism evidence="4 5">
    <name type="scientific">Paraliobacillus quinghaiensis</name>
    <dbReference type="NCBI Taxonomy" id="470815"/>
    <lineage>
        <taxon>Bacteria</taxon>
        <taxon>Bacillati</taxon>
        <taxon>Bacillota</taxon>
        <taxon>Bacilli</taxon>
        <taxon>Bacillales</taxon>
        <taxon>Bacillaceae</taxon>
        <taxon>Paraliobacillus</taxon>
    </lineage>
</organism>
<evidence type="ECO:0000256" key="3">
    <source>
        <dbReference type="SAM" id="Phobius"/>
    </source>
</evidence>
<keyword evidence="3" id="KW-1133">Transmembrane helix</keyword>
<dbReference type="GO" id="GO:0030420">
    <property type="term" value="P:establishment of competence for transformation"/>
    <property type="evidence" value="ECO:0007669"/>
    <property type="project" value="UniProtKB-KW"/>
</dbReference>
<protein>
    <recommendedName>
        <fullName evidence="6">Prepilin-type N-terminal cleavage/methylation domain-containing protein</fullName>
    </recommendedName>
</protein>
<dbReference type="EMBL" id="BMLG01000008">
    <property type="protein sequence ID" value="GGM32017.1"/>
    <property type="molecule type" value="Genomic_DNA"/>
</dbReference>
<proteinExistence type="predicted"/>
<reference evidence="4" key="1">
    <citation type="journal article" date="2014" name="Int. J. Syst. Evol. Microbiol.">
        <title>Complete genome sequence of Corynebacterium casei LMG S-19264T (=DSM 44701T), isolated from a smear-ripened cheese.</title>
        <authorList>
            <consortium name="US DOE Joint Genome Institute (JGI-PGF)"/>
            <person name="Walter F."/>
            <person name="Albersmeier A."/>
            <person name="Kalinowski J."/>
            <person name="Ruckert C."/>
        </authorList>
    </citation>
    <scope>NUCLEOTIDE SEQUENCE</scope>
    <source>
        <strain evidence="4">CGMCC 1.6333</strain>
    </source>
</reference>
<evidence type="ECO:0000256" key="1">
    <source>
        <dbReference type="ARBA" id="ARBA00004241"/>
    </source>
</evidence>
<reference evidence="4" key="2">
    <citation type="submission" date="2020-09" db="EMBL/GenBank/DDBJ databases">
        <authorList>
            <person name="Sun Q."/>
            <person name="Zhou Y."/>
        </authorList>
    </citation>
    <scope>NUCLEOTIDE SEQUENCE</scope>
    <source>
        <strain evidence="4">CGMCC 1.6333</strain>
    </source>
</reference>